<dbReference type="RefSeq" id="WP_056952330.1">
    <property type="nucleotide sequence ID" value="NZ_AZDY01000037.1"/>
</dbReference>
<feature type="transmembrane region" description="Helical" evidence="1">
    <location>
        <begin position="86"/>
        <end position="109"/>
    </location>
</feature>
<keyword evidence="1" id="KW-0812">Transmembrane</keyword>
<comment type="caution">
    <text evidence="2">The sequence shown here is derived from an EMBL/GenBank/DDBJ whole genome shotgun (WGS) entry which is preliminary data.</text>
</comment>
<sequence length="155" mass="17942">MEHYKYKFTYRSKVTIKTMPNVILFFSAPIIAFSSLFIQRIPQNSPIIALACFILISYYAYLGYFFAVMKITINSSFKNVDDLWDILLYVSQIFISISAILLGITIWAITSTVFNNMLAQYAQVFYLLFYVFLITTASCLTFVLILPTKKTRIKL</sequence>
<gene>
    <name evidence="2" type="ORF">FC78_GL001848</name>
</gene>
<dbReference type="Proteomes" id="UP000051515">
    <property type="component" value="Unassembled WGS sequence"/>
</dbReference>
<keyword evidence="1" id="KW-0472">Membrane</keyword>
<protein>
    <submittedName>
        <fullName evidence="2">Uncharacterized protein</fullName>
    </submittedName>
</protein>
<feature type="transmembrane region" description="Helical" evidence="1">
    <location>
        <begin position="121"/>
        <end position="146"/>
    </location>
</feature>
<feature type="transmembrane region" description="Helical" evidence="1">
    <location>
        <begin position="21"/>
        <end position="41"/>
    </location>
</feature>
<proteinExistence type="predicted"/>
<evidence type="ECO:0000256" key="1">
    <source>
        <dbReference type="SAM" id="Phobius"/>
    </source>
</evidence>
<keyword evidence="1" id="KW-1133">Transmembrane helix</keyword>
<feature type="transmembrane region" description="Helical" evidence="1">
    <location>
        <begin position="47"/>
        <end position="66"/>
    </location>
</feature>
<evidence type="ECO:0000313" key="3">
    <source>
        <dbReference type="Proteomes" id="UP000051515"/>
    </source>
</evidence>
<organism evidence="2 3">
    <name type="scientific">Companilactobacillus bobalius DSM 19674</name>
    <dbReference type="NCBI Taxonomy" id="1423788"/>
    <lineage>
        <taxon>Bacteria</taxon>
        <taxon>Bacillati</taxon>
        <taxon>Bacillota</taxon>
        <taxon>Bacilli</taxon>
        <taxon>Lactobacillales</taxon>
        <taxon>Lactobacillaceae</taxon>
        <taxon>Companilactobacillus</taxon>
        <taxon>Companilactobacillus bobalius</taxon>
    </lineage>
</organism>
<keyword evidence="3" id="KW-1185">Reference proteome</keyword>
<dbReference type="PATRIC" id="fig|1423788.3.peg.1908"/>
<dbReference type="AlphaFoldDB" id="A0A0R1KIJ3"/>
<name>A0A0R1KIJ3_9LACO</name>
<dbReference type="EMBL" id="AZDY01000037">
    <property type="protein sequence ID" value="KRK83040.1"/>
    <property type="molecule type" value="Genomic_DNA"/>
</dbReference>
<reference evidence="2 3" key="1">
    <citation type="journal article" date="2015" name="Genome Announc.">
        <title>Expanding the biotechnology potential of lactobacilli through comparative genomics of 213 strains and associated genera.</title>
        <authorList>
            <person name="Sun Z."/>
            <person name="Harris H.M."/>
            <person name="McCann A."/>
            <person name="Guo C."/>
            <person name="Argimon S."/>
            <person name="Zhang W."/>
            <person name="Yang X."/>
            <person name="Jeffery I.B."/>
            <person name="Cooney J.C."/>
            <person name="Kagawa T.F."/>
            <person name="Liu W."/>
            <person name="Song Y."/>
            <person name="Salvetti E."/>
            <person name="Wrobel A."/>
            <person name="Rasinkangas P."/>
            <person name="Parkhill J."/>
            <person name="Rea M.C."/>
            <person name="O'Sullivan O."/>
            <person name="Ritari J."/>
            <person name="Douillard F.P."/>
            <person name="Paul Ross R."/>
            <person name="Yang R."/>
            <person name="Briner A.E."/>
            <person name="Felis G.E."/>
            <person name="de Vos W.M."/>
            <person name="Barrangou R."/>
            <person name="Klaenhammer T.R."/>
            <person name="Caufield P.W."/>
            <person name="Cui Y."/>
            <person name="Zhang H."/>
            <person name="O'Toole P.W."/>
        </authorList>
    </citation>
    <scope>NUCLEOTIDE SEQUENCE [LARGE SCALE GENOMIC DNA]</scope>
    <source>
        <strain evidence="2 3">DSM 19674</strain>
    </source>
</reference>
<evidence type="ECO:0000313" key="2">
    <source>
        <dbReference type="EMBL" id="KRK83040.1"/>
    </source>
</evidence>
<accession>A0A0R1KIJ3</accession>